<proteinExistence type="inferred from homology"/>
<accession>A0A2T4Z617</accession>
<evidence type="ECO:0000313" key="12">
    <source>
        <dbReference type="Proteomes" id="UP000241808"/>
    </source>
</evidence>
<sequence length="205" mass="20840">MLETAPLVLIGALALGYLLGSIPFGLVLTRSAGLGDIRAIGSGNIGATNVLRTGNKKLAAATLLLDGLKGTVAVLLAAWFGPVAALAAGIGAFIGHVFPIWLGFKGGKGVATFLGVLLAIHWPAFLVFAGLWLAVAYAFRYSSLAALVASAATPVVLLLMGRGWPTVIVFAGLAALLIAKHHQNIAKLLAGTESRIGEKSAAPPA</sequence>
<evidence type="ECO:0000256" key="3">
    <source>
        <dbReference type="ARBA" id="ARBA00022679"/>
    </source>
</evidence>
<gene>
    <name evidence="10" type="primary">plsY</name>
    <name evidence="11" type="ORF">C8P69_104373</name>
</gene>
<dbReference type="SMART" id="SM01207">
    <property type="entry name" value="G3P_acyltransf"/>
    <property type="match status" value="1"/>
</dbReference>
<evidence type="ECO:0000313" key="11">
    <source>
        <dbReference type="EMBL" id="PTM57322.1"/>
    </source>
</evidence>
<dbReference type="NCBIfam" id="TIGR00023">
    <property type="entry name" value="glycerol-3-phosphate 1-O-acyltransferase PlsY"/>
    <property type="match status" value="1"/>
</dbReference>
<dbReference type="PANTHER" id="PTHR30309:SF0">
    <property type="entry name" value="GLYCEROL-3-PHOSPHATE ACYLTRANSFERASE-RELATED"/>
    <property type="match status" value="1"/>
</dbReference>
<dbReference type="AlphaFoldDB" id="A0A2T4Z617"/>
<dbReference type="Proteomes" id="UP000241808">
    <property type="component" value="Unassembled WGS sequence"/>
</dbReference>
<evidence type="ECO:0000256" key="9">
    <source>
        <dbReference type="ARBA" id="ARBA00023264"/>
    </source>
</evidence>
<keyword evidence="9 10" id="KW-1208">Phospholipid metabolism</keyword>
<evidence type="ECO:0000256" key="7">
    <source>
        <dbReference type="ARBA" id="ARBA00023136"/>
    </source>
</evidence>
<dbReference type="UniPathway" id="UPA00085"/>
<keyword evidence="7 10" id="KW-0472">Membrane</keyword>
<name>A0A2T4Z617_9HYPH</name>
<keyword evidence="3 10" id="KW-0808">Transferase</keyword>
<evidence type="ECO:0000256" key="8">
    <source>
        <dbReference type="ARBA" id="ARBA00023209"/>
    </source>
</evidence>
<evidence type="ECO:0000256" key="10">
    <source>
        <dbReference type="HAMAP-Rule" id="MF_01043"/>
    </source>
</evidence>
<comment type="subcellular location">
    <subcellularLocation>
        <location evidence="10">Cell membrane</location>
        <topology evidence="10">Multi-pass membrane protein</topology>
    </subcellularLocation>
</comment>
<dbReference type="PANTHER" id="PTHR30309">
    <property type="entry name" value="INNER MEMBRANE PROTEIN YGIH"/>
    <property type="match status" value="1"/>
</dbReference>
<dbReference type="InterPro" id="IPR003811">
    <property type="entry name" value="G3P_acylTferase_PlsY"/>
</dbReference>
<feature type="transmembrane region" description="Helical" evidence="10">
    <location>
        <begin position="116"/>
        <end position="139"/>
    </location>
</feature>
<feature type="transmembrane region" description="Helical" evidence="10">
    <location>
        <begin position="86"/>
        <end position="104"/>
    </location>
</feature>
<comment type="subunit">
    <text evidence="10">Probably interacts with PlsX.</text>
</comment>
<feature type="transmembrane region" description="Helical" evidence="10">
    <location>
        <begin position="6"/>
        <end position="28"/>
    </location>
</feature>
<evidence type="ECO:0000256" key="6">
    <source>
        <dbReference type="ARBA" id="ARBA00023098"/>
    </source>
</evidence>
<evidence type="ECO:0000256" key="1">
    <source>
        <dbReference type="ARBA" id="ARBA00022475"/>
    </source>
</evidence>
<keyword evidence="8 10" id="KW-0594">Phospholipid biosynthesis</keyword>
<dbReference type="GO" id="GO:0008654">
    <property type="term" value="P:phospholipid biosynthetic process"/>
    <property type="evidence" value="ECO:0007669"/>
    <property type="project" value="UniProtKB-UniRule"/>
</dbReference>
<organism evidence="11 12">
    <name type="scientific">Phreatobacter oligotrophus</name>
    <dbReference type="NCBI Taxonomy" id="1122261"/>
    <lineage>
        <taxon>Bacteria</taxon>
        <taxon>Pseudomonadati</taxon>
        <taxon>Pseudomonadota</taxon>
        <taxon>Alphaproteobacteria</taxon>
        <taxon>Hyphomicrobiales</taxon>
        <taxon>Phreatobacteraceae</taxon>
        <taxon>Phreatobacter</taxon>
    </lineage>
</organism>
<keyword evidence="4 10" id="KW-0812">Transmembrane</keyword>
<comment type="pathway">
    <text evidence="10">Lipid metabolism; phospholipid metabolism.</text>
</comment>
<feature type="transmembrane region" description="Helical" evidence="10">
    <location>
        <begin position="159"/>
        <end position="179"/>
    </location>
</feature>
<dbReference type="HAMAP" id="MF_01043">
    <property type="entry name" value="PlsY"/>
    <property type="match status" value="1"/>
</dbReference>
<keyword evidence="1 10" id="KW-1003">Cell membrane</keyword>
<reference evidence="11 12" key="1">
    <citation type="submission" date="2018-04" db="EMBL/GenBank/DDBJ databases">
        <title>Genomic Encyclopedia of Archaeal and Bacterial Type Strains, Phase II (KMG-II): from individual species to whole genera.</title>
        <authorList>
            <person name="Goeker M."/>
        </authorList>
    </citation>
    <scope>NUCLEOTIDE SEQUENCE [LARGE SCALE GENOMIC DNA]</scope>
    <source>
        <strain evidence="11 12">DSM 25521</strain>
    </source>
</reference>
<comment type="function">
    <text evidence="10">Catalyzes the transfer of an acyl group from acyl-phosphate (acyl-PO(4)) to glycerol-3-phosphate (G3P) to form lysophosphatidic acid (LPA). This enzyme utilizes acyl-phosphate as fatty acyl donor, but not acyl-CoA or acyl-ACP.</text>
</comment>
<comment type="caution">
    <text evidence="11">The sequence shown here is derived from an EMBL/GenBank/DDBJ whole genome shotgun (WGS) entry which is preliminary data.</text>
</comment>
<evidence type="ECO:0000256" key="5">
    <source>
        <dbReference type="ARBA" id="ARBA00022989"/>
    </source>
</evidence>
<keyword evidence="5 10" id="KW-1133">Transmembrane helix</keyword>
<keyword evidence="12" id="KW-1185">Reference proteome</keyword>
<dbReference type="Pfam" id="PF02660">
    <property type="entry name" value="G3P_acyltransf"/>
    <property type="match status" value="1"/>
</dbReference>
<evidence type="ECO:0000256" key="4">
    <source>
        <dbReference type="ARBA" id="ARBA00022692"/>
    </source>
</evidence>
<comment type="similarity">
    <text evidence="10">Belongs to the PlsY family.</text>
</comment>
<protein>
    <recommendedName>
        <fullName evidence="10">Glycerol-3-phosphate acyltransferase</fullName>
    </recommendedName>
    <alternativeName>
        <fullName evidence="10">Acyl-PO4 G3P acyltransferase</fullName>
    </alternativeName>
    <alternativeName>
        <fullName evidence="10">Acyl-phosphate--glycerol-3-phosphate acyltransferase</fullName>
    </alternativeName>
    <alternativeName>
        <fullName evidence="10">G3P acyltransferase</fullName>
        <shortName evidence="10">GPAT</shortName>
        <ecNumber evidence="10">2.3.1.275</ecNumber>
    </alternativeName>
    <alternativeName>
        <fullName evidence="10">Lysophosphatidic acid synthase</fullName>
        <shortName evidence="10">LPA synthase</shortName>
    </alternativeName>
</protein>
<dbReference type="RefSeq" id="WP_211353815.1">
    <property type="nucleotide sequence ID" value="NZ_PZZL01000004.1"/>
</dbReference>
<keyword evidence="6 10" id="KW-0443">Lipid metabolism</keyword>
<comment type="catalytic activity">
    <reaction evidence="10">
        <text>an acyl phosphate + sn-glycerol 3-phosphate = a 1-acyl-sn-glycero-3-phosphate + phosphate</text>
        <dbReference type="Rhea" id="RHEA:34075"/>
        <dbReference type="ChEBI" id="CHEBI:43474"/>
        <dbReference type="ChEBI" id="CHEBI:57597"/>
        <dbReference type="ChEBI" id="CHEBI:57970"/>
        <dbReference type="ChEBI" id="CHEBI:59918"/>
        <dbReference type="EC" id="2.3.1.275"/>
    </reaction>
</comment>
<dbReference type="GO" id="GO:0043772">
    <property type="term" value="F:acyl-phosphate glycerol-3-phosphate acyltransferase activity"/>
    <property type="evidence" value="ECO:0007669"/>
    <property type="project" value="UniProtKB-UniRule"/>
</dbReference>
<evidence type="ECO:0000256" key="2">
    <source>
        <dbReference type="ARBA" id="ARBA00022516"/>
    </source>
</evidence>
<dbReference type="EC" id="2.3.1.275" evidence="10"/>
<dbReference type="GO" id="GO:0005886">
    <property type="term" value="C:plasma membrane"/>
    <property type="evidence" value="ECO:0007669"/>
    <property type="project" value="UniProtKB-SubCell"/>
</dbReference>
<keyword evidence="11" id="KW-0012">Acyltransferase</keyword>
<keyword evidence="2 10" id="KW-0444">Lipid biosynthesis</keyword>
<dbReference type="EMBL" id="PZZL01000004">
    <property type="protein sequence ID" value="PTM57322.1"/>
    <property type="molecule type" value="Genomic_DNA"/>
</dbReference>